<dbReference type="Gene3D" id="1.20.58.900">
    <property type="match status" value="1"/>
</dbReference>
<dbReference type="OrthoDB" id="10068328at2759"/>
<dbReference type="EMBL" id="OB660504">
    <property type="protein sequence ID" value="CAD7225118.1"/>
    <property type="molecule type" value="Genomic_DNA"/>
</dbReference>
<dbReference type="Pfam" id="PF02759">
    <property type="entry name" value="RUN"/>
    <property type="match status" value="1"/>
</dbReference>
<protein>
    <submittedName>
        <fullName evidence="3">Uncharacterized protein</fullName>
    </submittedName>
</protein>
<dbReference type="InterPro" id="IPR047343">
    <property type="entry name" value="RUSC1_2"/>
</dbReference>
<accession>A0A7R8W948</accession>
<evidence type="ECO:0000313" key="3">
    <source>
        <dbReference type="EMBL" id="CAD7225118.1"/>
    </source>
</evidence>
<dbReference type="InterPro" id="IPR004012">
    <property type="entry name" value="Run_dom"/>
</dbReference>
<gene>
    <name evidence="3" type="ORF">CTOB1V02_LOCUS3065</name>
</gene>
<evidence type="ECO:0000256" key="1">
    <source>
        <dbReference type="SAM" id="Coils"/>
    </source>
</evidence>
<feature type="coiled-coil region" evidence="1">
    <location>
        <begin position="353"/>
        <end position="380"/>
    </location>
</feature>
<feature type="region of interest" description="Disordered" evidence="2">
    <location>
        <begin position="1"/>
        <end position="155"/>
    </location>
</feature>
<dbReference type="PROSITE" id="PS50826">
    <property type="entry name" value="RUN"/>
    <property type="match status" value="1"/>
</dbReference>
<dbReference type="PANTHER" id="PTHR15591:SF19">
    <property type="entry name" value="RUN DOMAIN-CONTAINING PROTEIN 1 ISOFORM X1"/>
    <property type="match status" value="1"/>
</dbReference>
<dbReference type="Pfam" id="PF26030">
    <property type="entry name" value="RUNDC1"/>
    <property type="match status" value="1"/>
</dbReference>
<keyword evidence="1" id="KW-0175">Coiled coil</keyword>
<feature type="region of interest" description="Disordered" evidence="2">
    <location>
        <begin position="613"/>
        <end position="645"/>
    </location>
</feature>
<feature type="compositionally biased region" description="Low complexity" evidence="2">
    <location>
        <begin position="627"/>
        <end position="643"/>
    </location>
</feature>
<dbReference type="CDD" id="cd17683">
    <property type="entry name" value="RUN_RUNDC1"/>
    <property type="match status" value="1"/>
</dbReference>
<dbReference type="AlphaFoldDB" id="A0A7R8W948"/>
<feature type="coiled-coil region" evidence="1">
    <location>
        <begin position="267"/>
        <end position="294"/>
    </location>
</feature>
<name>A0A7R8W948_9CRUS</name>
<dbReference type="PANTHER" id="PTHR15591">
    <property type="entry name" value="RUN AND SH3 DOMAIN CONTAINING"/>
    <property type="match status" value="1"/>
</dbReference>
<dbReference type="InterPro" id="IPR058732">
    <property type="entry name" value="RUNDC1_M"/>
</dbReference>
<organism evidence="3">
    <name type="scientific">Cyprideis torosa</name>
    <dbReference type="NCBI Taxonomy" id="163714"/>
    <lineage>
        <taxon>Eukaryota</taxon>
        <taxon>Metazoa</taxon>
        <taxon>Ecdysozoa</taxon>
        <taxon>Arthropoda</taxon>
        <taxon>Crustacea</taxon>
        <taxon>Oligostraca</taxon>
        <taxon>Ostracoda</taxon>
        <taxon>Podocopa</taxon>
        <taxon>Podocopida</taxon>
        <taxon>Cytherocopina</taxon>
        <taxon>Cytheroidea</taxon>
        <taxon>Cytherideidae</taxon>
        <taxon>Cyprideis</taxon>
    </lineage>
</organism>
<reference evidence="3" key="1">
    <citation type="submission" date="2020-11" db="EMBL/GenBank/DDBJ databases">
        <authorList>
            <person name="Tran Van P."/>
        </authorList>
    </citation>
    <scope>NUCLEOTIDE SEQUENCE</scope>
</reference>
<sequence>MGDERGREDRLSDGANVATPPFPSSELIPPVQIPPSRLRPSDSAALGDAGERSAPSVAPAPPSLPGEGGLPPSLQPDEDSDEVTLGKRGSVLAMGDCSPESETENLWHTEKTAKKRLFTPSTGARGSPISDSSGGAGDDSLLCYSSDDQQSHASWNPQCLERMEPVGADIEEEEDWGQKTKGADSVSMDKIREMEREQEQLSASLLQLTTHFAQVQFRLQQIVSADPAERETLLQELEEFAFRGIPDTRGFQLTPGVSVTGVGSTDEAQSERRRNEQKELIEQLKAQLDDLEQYAYETGEAGPPTSVVFQKQRVIIEQLRGRLDLNINAIDRMDLEELRRHVDAAVGQLVTPLKLKEQLVEQLATQIQDLERFIEHLQAGESPTGCASSVPCSCQCGGCQAHKESSPSGSRRWSTPLKASRLPSFLSRKTGQPSPPAPSGVHADEATSSADETRAAGQNGEQKDEVSSMPVDPDAKWASRPVDPPCVYCELDLEGEGADGPELLPSAAFVSCSGVGLVLSSGLGSSLPWILSQVKEQTLRLMKRALTFLHVFAASQFGCGGNDLSAFSGHRDRPVFRRNTLKTTVAGNHYGDMRARLEVAIDRVASLAEALEREKEVRRAERRHRLAPPSRSSSRPSAGPSSSTTVIVTQPAPLISLNSKGPLVGLPLVSEEVECNNNLEDEDAMCEEDQEVENDEKLQHELTKVVRKELAVALRDLMQHGLMPLSTSRSMVLVPFTHCFSRRSQIAQSSKMMHAWDYILKFYESKNGAHYNATPQRCLSQSFSLEIVGGRPVTNKQLLLGAIGSIISTHAPLKRSPDAQLKALISEGLNTHKLVPWLKILYRQQALMDSYYMPWSYAVKTGFDDTFQSLSKLNKFQFKIPVDLAVRQLKNIKDAF</sequence>
<proteinExistence type="predicted"/>
<feature type="compositionally biased region" description="Polar residues" evidence="2">
    <location>
        <begin position="146"/>
        <end position="155"/>
    </location>
</feature>
<dbReference type="InterPro" id="IPR037213">
    <property type="entry name" value="Run_dom_sf"/>
</dbReference>
<evidence type="ECO:0000256" key="2">
    <source>
        <dbReference type="SAM" id="MobiDB-lite"/>
    </source>
</evidence>
<feature type="region of interest" description="Disordered" evidence="2">
    <location>
        <begin position="422"/>
        <end position="478"/>
    </location>
</feature>
<dbReference type="SMART" id="SM00593">
    <property type="entry name" value="RUN"/>
    <property type="match status" value="1"/>
</dbReference>
<feature type="compositionally biased region" description="Basic and acidic residues" evidence="2">
    <location>
        <begin position="1"/>
        <end position="12"/>
    </location>
</feature>